<feature type="chain" id="PRO_5025555034" evidence="1">
    <location>
        <begin position="28"/>
        <end position="145"/>
    </location>
</feature>
<proteinExistence type="predicted"/>
<keyword evidence="3" id="KW-1185">Reference proteome</keyword>
<organism evidence="2 3">
    <name type="scientific">Byssothecium circinans</name>
    <dbReference type="NCBI Taxonomy" id="147558"/>
    <lineage>
        <taxon>Eukaryota</taxon>
        <taxon>Fungi</taxon>
        <taxon>Dikarya</taxon>
        <taxon>Ascomycota</taxon>
        <taxon>Pezizomycotina</taxon>
        <taxon>Dothideomycetes</taxon>
        <taxon>Pleosporomycetidae</taxon>
        <taxon>Pleosporales</taxon>
        <taxon>Massarineae</taxon>
        <taxon>Massarinaceae</taxon>
        <taxon>Byssothecium</taxon>
    </lineage>
</organism>
<accession>A0A6A5UG10</accession>
<name>A0A6A5UG10_9PLEO</name>
<dbReference type="EMBL" id="ML976978">
    <property type="protein sequence ID" value="KAF1962702.1"/>
    <property type="molecule type" value="Genomic_DNA"/>
</dbReference>
<evidence type="ECO:0000313" key="3">
    <source>
        <dbReference type="Proteomes" id="UP000800035"/>
    </source>
</evidence>
<gene>
    <name evidence="2" type="ORF">CC80DRAFT_499042</name>
</gene>
<sequence>MASPRPSVSLFLLAALFLALFALQTTAAPVFRTLPPSENLTARPAGQPAGLYSCSGPKFTGTCHYWPPSQTSSYHCYPVPDSEIENRSWGPDEGGACKLFTSGDCNEDTRYYMPNHQGKDGDIWRFPGDDIAEGVKIRSLWCYKT</sequence>
<dbReference type="Proteomes" id="UP000800035">
    <property type="component" value="Unassembled WGS sequence"/>
</dbReference>
<evidence type="ECO:0000313" key="2">
    <source>
        <dbReference type="EMBL" id="KAF1962702.1"/>
    </source>
</evidence>
<feature type="signal peptide" evidence="1">
    <location>
        <begin position="1"/>
        <end position="27"/>
    </location>
</feature>
<evidence type="ECO:0000256" key="1">
    <source>
        <dbReference type="SAM" id="SignalP"/>
    </source>
</evidence>
<reference evidence="2" key="1">
    <citation type="journal article" date="2020" name="Stud. Mycol.">
        <title>101 Dothideomycetes genomes: a test case for predicting lifestyles and emergence of pathogens.</title>
        <authorList>
            <person name="Haridas S."/>
            <person name="Albert R."/>
            <person name="Binder M."/>
            <person name="Bloem J."/>
            <person name="Labutti K."/>
            <person name="Salamov A."/>
            <person name="Andreopoulos B."/>
            <person name="Baker S."/>
            <person name="Barry K."/>
            <person name="Bills G."/>
            <person name="Bluhm B."/>
            <person name="Cannon C."/>
            <person name="Castanera R."/>
            <person name="Culley D."/>
            <person name="Daum C."/>
            <person name="Ezra D."/>
            <person name="Gonzalez J."/>
            <person name="Henrissat B."/>
            <person name="Kuo A."/>
            <person name="Liang C."/>
            <person name="Lipzen A."/>
            <person name="Lutzoni F."/>
            <person name="Magnuson J."/>
            <person name="Mondo S."/>
            <person name="Nolan M."/>
            <person name="Ohm R."/>
            <person name="Pangilinan J."/>
            <person name="Park H.-J."/>
            <person name="Ramirez L."/>
            <person name="Alfaro M."/>
            <person name="Sun H."/>
            <person name="Tritt A."/>
            <person name="Yoshinaga Y."/>
            <person name="Zwiers L.-H."/>
            <person name="Turgeon B."/>
            <person name="Goodwin S."/>
            <person name="Spatafora J."/>
            <person name="Crous P."/>
            <person name="Grigoriev I."/>
        </authorList>
    </citation>
    <scope>NUCLEOTIDE SEQUENCE</scope>
    <source>
        <strain evidence="2">CBS 675.92</strain>
    </source>
</reference>
<protein>
    <submittedName>
        <fullName evidence="2">Uncharacterized protein</fullName>
    </submittedName>
</protein>
<dbReference type="OrthoDB" id="10435016at2759"/>
<keyword evidence="1" id="KW-0732">Signal</keyword>
<dbReference type="AlphaFoldDB" id="A0A6A5UG10"/>